<organism evidence="3 4">
    <name type="scientific">Anaerospora hongkongensis</name>
    <dbReference type="NCBI Taxonomy" id="244830"/>
    <lineage>
        <taxon>Bacteria</taxon>
        <taxon>Bacillati</taxon>
        <taxon>Bacillota</taxon>
        <taxon>Negativicutes</taxon>
        <taxon>Selenomonadales</taxon>
        <taxon>Sporomusaceae</taxon>
        <taxon>Anaerospora</taxon>
    </lineage>
</organism>
<proteinExistence type="predicted"/>
<dbReference type="RefSeq" id="WP_132077524.1">
    <property type="nucleotide sequence ID" value="NZ_SLUI01000004.1"/>
</dbReference>
<dbReference type="EMBL" id="SLUI01000004">
    <property type="protein sequence ID" value="TCL38085.1"/>
    <property type="molecule type" value="Genomic_DNA"/>
</dbReference>
<comment type="caution">
    <text evidence="3">The sequence shown here is derived from an EMBL/GenBank/DDBJ whole genome shotgun (WGS) entry which is preliminary data.</text>
</comment>
<gene>
    <name evidence="3" type="ORF">EV210_10451</name>
</gene>
<protein>
    <submittedName>
        <fullName evidence="3">Uncharacterized protein</fullName>
    </submittedName>
</protein>
<name>A0A4R1Q8N9_9FIRM</name>
<sequence>MRALLVTLALLAAPSVAFAHTGSVFKTAISFVPMLVIVASILFNRFTELIKKIFYWKKRNE</sequence>
<keyword evidence="1" id="KW-0472">Membrane</keyword>
<keyword evidence="1" id="KW-1133">Transmembrane helix</keyword>
<keyword evidence="2" id="KW-0732">Signal</keyword>
<accession>A0A4R1Q8N9</accession>
<evidence type="ECO:0000313" key="3">
    <source>
        <dbReference type="EMBL" id="TCL38085.1"/>
    </source>
</evidence>
<evidence type="ECO:0000256" key="1">
    <source>
        <dbReference type="SAM" id="Phobius"/>
    </source>
</evidence>
<evidence type="ECO:0000256" key="2">
    <source>
        <dbReference type="SAM" id="SignalP"/>
    </source>
</evidence>
<feature type="chain" id="PRO_5020640563" evidence="2">
    <location>
        <begin position="20"/>
        <end position="61"/>
    </location>
</feature>
<feature type="signal peptide" evidence="2">
    <location>
        <begin position="1"/>
        <end position="19"/>
    </location>
</feature>
<keyword evidence="4" id="KW-1185">Reference proteome</keyword>
<keyword evidence="1" id="KW-0812">Transmembrane</keyword>
<evidence type="ECO:0000313" key="4">
    <source>
        <dbReference type="Proteomes" id="UP000295063"/>
    </source>
</evidence>
<dbReference type="Proteomes" id="UP000295063">
    <property type="component" value="Unassembled WGS sequence"/>
</dbReference>
<feature type="transmembrane region" description="Helical" evidence="1">
    <location>
        <begin position="29"/>
        <end position="47"/>
    </location>
</feature>
<dbReference type="AlphaFoldDB" id="A0A4R1Q8N9"/>
<reference evidence="3 4" key="1">
    <citation type="submission" date="2019-03" db="EMBL/GenBank/DDBJ databases">
        <title>Genomic Encyclopedia of Type Strains, Phase IV (KMG-IV): sequencing the most valuable type-strain genomes for metagenomic binning, comparative biology and taxonomic classification.</title>
        <authorList>
            <person name="Goeker M."/>
        </authorList>
    </citation>
    <scope>NUCLEOTIDE SEQUENCE [LARGE SCALE GENOMIC DNA]</scope>
    <source>
        <strain evidence="3 4">DSM 15969</strain>
    </source>
</reference>